<dbReference type="HOGENOM" id="CLU_711115_0_0_9"/>
<keyword evidence="3" id="KW-0012">Acyltransferase</keyword>
<dbReference type="InterPro" id="IPR050879">
    <property type="entry name" value="Acyltransferase_3"/>
</dbReference>
<protein>
    <submittedName>
        <fullName evidence="3">Acyltransferase</fullName>
    </submittedName>
</protein>
<feature type="transmembrane region" description="Helical" evidence="1">
    <location>
        <begin position="18"/>
        <end position="36"/>
    </location>
</feature>
<keyword evidence="1" id="KW-0472">Membrane</keyword>
<dbReference type="Proteomes" id="UP000001299">
    <property type="component" value="Chromosome 1"/>
</dbReference>
<dbReference type="PANTHER" id="PTHR23028:SF131">
    <property type="entry name" value="BLR2367 PROTEIN"/>
    <property type="match status" value="1"/>
</dbReference>
<dbReference type="eggNOG" id="COG1835">
    <property type="taxonomic scope" value="Bacteria"/>
</dbReference>
<dbReference type="GO" id="GO:0016020">
    <property type="term" value="C:membrane"/>
    <property type="evidence" value="ECO:0007669"/>
    <property type="project" value="TreeGrafter"/>
</dbReference>
<keyword evidence="1" id="KW-0812">Transmembrane</keyword>
<keyword evidence="4" id="KW-1185">Reference proteome</keyword>
<sequence>MVFVPEDRIEQIMKSKRCFNTLQILRALAFLGIFFFHTTLLPDVFSRWSITVFLMLSGFLNAVHGCDKDIDCNPGASWKYAQRKIGRIYPLHLVMLVIAFVLYAYSVKDAIRDVLWERLPIAIGKLASNALLISDWGPKSGWWYNIFSEYNIVSWYLSLSLLLFFLTPLFLRIMHRFYGSEKAKAFMLPRVLLISALIYALTIVINIMLVNHYKDSSMLYIYESPLSRVGDYLIAMQAGYFYGQKGKKQKYQHMALPVIIVVMALAVSIFLIYVGIPRNNVIPADYSWIMNSGFYFTIPSVILIYHLVTLEGINALKLNDSRTIDMITKPLLVIASLSQYAFLIHVPAISLMHGILRRIGDVNIWLWSLISFVLTVLLSVVVDRCKKR</sequence>
<dbReference type="EMBL" id="CP001810">
    <property type="protein sequence ID" value="ADL33117.1"/>
    <property type="molecule type" value="Genomic_DNA"/>
</dbReference>
<feature type="transmembrane region" description="Helical" evidence="1">
    <location>
        <begin position="48"/>
        <end position="67"/>
    </location>
</feature>
<accession>E0RZC0</accession>
<feature type="transmembrane region" description="Helical" evidence="1">
    <location>
        <begin position="191"/>
        <end position="213"/>
    </location>
</feature>
<dbReference type="GO" id="GO:0000271">
    <property type="term" value="P:polysaccharide biosynthetic process"/>
    <property type="evidence" value="ECO:0007669"/>
    <property type="project" value="TreeGrafter"/>
</dbReference>
<dbReference type="GO" id="GO:0016747">
    <property type="term" value="F:acyltransferase activity, transferring groups other than amino-acyl groups"/>
    <property type="evidence" value="ECO:0007669"/>
    <property type="project" value="InterPro"/>
</dbReference>
<dbReference type="STRING" id="515622.bpr_I0369"/>
<evidence type="ECO:0000313" key="4">
    <source>
        <dbReference type="Proteomes" id="UP000001299"/>
    </source>
</evidence>
<feature type="domain" description="Acyltransferase 3" evidence="2">
    <location>
        <begin position="22"/>
        <end position="382"/>
    </location>
</feature>
<keyword evidence="3" id="KW-0808">Transferase</keyword>
<feature type="transmembrane region" description="Helical" evidence="1">
    <location>
        <begin position="152"/>
        <end position="171"/>
    </location>
</feature>
<dbReference type="KEGG" id="bpb:bpr_I0369"/>
<dbReference type="Pfam" id="PF01757">
    <property type="entry name" value="Acyl_transf_3"/>
    <property type="match status" value="1"/>
</dbReference>
<evidence type="ECO:0000259" key="2">
    <source>
        <dbReference type="Pfam" id="PF01757"/>
    </source>
</evidence>
<evidence type="ECO:0000313" key="3">
    <source>
        <dbReference type="EMBL" id="ADL33117.1"/>
    </source>
</evidence>
<name>E0RZC0_BUTPB</name>
<organism evidence="3 4">
    <name type="scientific">Butyrivibrio proteoclasticus (strain ATCC 51982 / DSM 14932 / B316)</name>
    <name type="common">Clostridium proteoclasticum</name>
    <dbReference type="NCBI Taxonomy" id="515622"/>
    <lineage>
        <taxon>Bacteria</taxon>
        <taxon>Bacillati</taxon>
        <taxon>Bacillota</taxon>
        <taxon>Clostridia</taxon>
        <taxon>Lachnospirales</taxon>
        <taxon>Lachnospiraceae</taxon>
        <taxon>Butyrivibrio</taxon>
    </lineage>
</organism>
<feature type="transmembrane region" description="Helical" evidence="1">
    <location>
        <begin position="288"/>
        <end position="310"/>
    </location>
</feature>
<gene>
    <name evidence="3" type="ordered locus">bpr_I0369</name>
</gene>
<reference evidence="3 4" key="1">
    <citation type="journal article" date="2010" name="PLoS ONE">
        <title>The glycobiome of the rumen bacterium Butyrivibrio proteoclasticus B316(T) highlights adaptation to a polysaccharide-rich environment.</title>
        <authorList>
            <person name="Kelly W.J."/>
            <person name="Leahy S.C."/>
            <person name="Altermann E."/>
            <person name="Yeoman C.J."/>
            <person name="Dunne J.C."/>
            <person name="Kong Z."/>
            <person name="Pacheco D.M."/>
            <person name="Li D."/>
            <person name="Noel S.J."/>
            <person name="Moon C.D."/>
            <person name="Cookson A.L."/>
            <person name="Attwood G.T."/>
        </authorList>
    </citation>
    <scope>NUCLEOTIDE SEQUENCE [LARGE SCALE GENOMIC DNA]</scope>
    <source>
        <strain evidence="4">ATCC 51982 / DSM 14932 / B316</strain>
    </source>
</reference>
<feature type="transmembrane region" description="Helical" evidence="1">
    <location>
        <begin position="88"/>
        <end position="106"/>
    </location>
</feature>
<evidence type="ECO:0000256" key="1">
    <source>
        <dbReference type="SAM" id="Phobius"/>
    </source>
</evidence>
<feature type="transmembrane region" description="Helical" evidence="1">
    <location>
        <begin position="364"/>
        <end position="382"/>
    </location>
</feature>
<dbReference type="PANTHER" id="PTHR23028">
    <property type="entry name" value="ACETYLTRANSFERASE"/>
    <property type="match status" value="1"/>
</dbReference>
<feature type="transmembrane region" description="Helical" evidence="1">
    <location>
        <begin position="255"/>
        <end position="276"/>
    </location>
</feature>
<dbReference type="AlphaFoldDB" id="E0RZC0"/>
<feature type="transmembrane region" description="Helical" evidence="1">
    <location>
        <begin position="225"/>
        <end position="243"/>
    </location>
</feature>
<dbReference type="RefSeq" id="WP_013279774.1">
    <property type="nucleotide sequence ID" value="NC_014387.1"/>
</dbReference>
<dbReference type="InterPro" id="IPR002656">
    <property type="entry name" value="Acyl_transf_3_dom"/>
</dbReference>
<feature type="transmembrane region" description="Helical" evidence="1">
    <location>
        <begin position="331"/>
        <end position="352"/>
    </location>
</feature>
<proteinExistence type="predicted"/>
<keyword evidence="1" id="KW-1133">Transmembrane helix</keyword>